<accession>R7RWV4</accession>
<dbReference type="Proteomes" id="UP000053927">
    <property type="component" value="Unassembled WGS sequence"/>
</dbReference>
<dbReference type="AlphaFoldDB" id="R7RWV4"/>
<organism evidence="2 3">
    <name type="scientific">Stereum hirsutum (strain FP-91666)</name>
    <name type="common">White-rot fungus</name>
    <dbReference type="NCBI Taxonomy" id="721885"/>
    <lineage>
        <taxon>Eukaryota</taxon>
        <taxon>Fungi</taxon>
        <taxon>Dikarya</taxon>
        <taxon>Basidiomycota</taxon>
        <taxon>Agaricomycotina</taxon>
        <taxon>Agaricomycetes</taxon>
        <taxon>Russulales</taxon>
        <taxon>Stereaceae</taxon>
        <taxon>Stereum</taxon>
    </lineage>
</organism>
<dbReference type="OrthoDB" id="3257768at2759"/>
<proteinExistence type="predicted"/>
<evidence type="ECO:0000313" key="3">
    <source>
        <dbReference type="Proteomes" id="UP000053927"/>
    </source>
</evidence>
<dbReference type="GeneID" id="18806490"/>
<feature type="non-terminal residue" evidence="2">
    <location>
        <position position="1"/>
    </location>
</feature>
<gene>
    <name evidence="2" type="ORF">STEHIDRAFT_69023</name>
</gene>
<feature type="domain" description="CxC2-like cysteine cluster KDZ transposase-associated" evidence="1">
    <location>
        <begin position="75"/>
        <end position="181"/>
    </location>
</feature>
<dbReference type="PANTHER" id="PTHR33096">
    <property type="entry name" value="CXC2 DOMAIN-CONTAINING PROTEIN"/>
    <property type="match status" value="1"/>
</dbReference>
<dbReference type="PANTHER" id="PTHR33096:SF1">
    <property type="entry name" value="CXC1-LIKE CYSTEINE CLUSTER ASSOCIATED WITH KDZ TRANSPOSASES DOMAIN-CONTAINING PROTEIN"/>
    <property type="match status" value="1"/>
</dbReference>
<dbReference type="InterPro" id="IPR041457">
    <property type="entry name" value="CxC2_KDZ-assoc"/>
</dbReference>
<dbReference type="eggNOG" id="ENOG502SJXV">
    <property type="taxonomic scope" value="Eukaryota"/>
</dbReference>
<protein>
    <recommendedName>
        <fullName evidence="1">CxC2-like cysteine cluster KDZ transposase-associated domain-containing protein</fullName>
    </recommendedName>
</protein>
<dbReference type="CDD" id="cd19757">
    <property type="entry name" value="Bbox1"/>
    <property type="match status" value="1"/>
</dbReference>
<sequence length="489" mass="55087">HRSEYLDEFVRFEGRSYWRDQQYCPSCDKGLPIIRCDDCHGRQLVCEDCAVAQHHRSPFHRIKRWNSRYFEPESLANLKLCVPLGPHCPEKPCASADIQTFTIIHTNGIHTIKIAFCRCESTATPRRVQLLRAGIFPATIIDPQTGATFEAMRLFHTLSLQSKLTGYDFIHGLELLTDNTGVLSTPFRLPSFMIMVREWRHLKIVKRAGRAHDSEGIAGTGLGELAVQCPACPQPDRNLPSGWDTVPEGDHWLYRLILAMDANFRLKNRLRSNSKADPGLGTGWAYFVPEEAYREHILKYVTQEEISTCSGFSALSNANQKNARGLRSTGVGACVCARHTFWRATGMGDLQKGERYCNMDFMYLSSIRGTLVLRILLSYDVICQWKVKFWTERLPQMPENLRPTIPKEAVDLAVPKFHLVGHESACHPPHSLSFKVGAGQTDGEGIERNWAVINGVATSTREMGAGARHDTIDDHCGHANWRKLVGLGM</sequence>
<dbReference type="InterPro" id="IPR040521">
    <property type="entry name" value="KDZ"/>
</dbReference>
<dbReference type="KEGG" id="shs:STEHIDRAFT_69023"/>
<dbReference type="RefSeq" id="XP_007311050.1">
    <property type="nucleotide sequence ID" value="XM_007310988.1"/>
</dbReference>
<dbReference type="OMA" id="HHEFSCN"/>
<reference evidence="3" key="1">
    <citation type="journal article" date="2012" name="Science">
        <title>The Paleozoic origin of enzymatic lignin decomposition reconstructed from 31 fungal genomes.</title>
        <authorList>
            <person name="Floudas D."/>
            <person name="Binder M."/>
            <person name="Riley R."/>
            <person name="Barry K."/>
            <person name="Blanchette R.A."/>
            <person name="Henrissat B."/>
            <person name="Martinez A.T."/>
            <person name="Otillar R."/>
            <person name="Spatafora J.W."/>
            <person name="Yadav J.S."/>
            <person name="Aerts A."/>
            <person name="Benoit I."/>
            <person name="Boyd A."/>
            <person name="Carlson A."/>
            <person name="Copeland A."/>
            <person name="Coutinho P.M."/>
            <person name="de Vries R.P."/>
            <person name="Ferreira P."/>
            <person name="Findley K."/>
            <person name="Foster B."/>
            <person name="Gaskell J."/>
            <person name="Glotzer D."/>
            <person name="Gorecki P."/>
            <person name="Heitman J."/>
            <person name="Hesse C."/>
            <person name="Hori C."/>
            <person name="Igarashi K."/>
            <person name="Jurgens J.A."/>
            <person name="Kallen N."/>
            <person name="Kersten P."/>
            <person name="Kohler A."/>
            <person name="Kuees U."/>
            <person name="Kumar T.K.A."/>
            <person name="Kuo A."/>
            <person name="LaButti K."/>
            <person name="Larrondo L.F."/>
            <person name="Lindquist E."/>
            <person name="Ling A."/>
            <person name="Lombard V."/>
            <person name="Lucas S."/>
            <person name="Lundell T."/>
            <person name="Martin R."/>
            <person name="McLaughlin D.J."/>
            <person name="Morgenstern I."/>
            <person name="Morin E."/>
            <person name="Murat C."/>
            <person name="Nagy L.G."/>
            <person name="Nolan M."/>
            <person name="Ohm R.A."/>
            <person name="Patyshakuliyeva A."/>
            <person name="Rokas A."/>
            <person name="Ruiz-Duenas F.J."/>
            <person name="Sabat G."/>
            <person name="Salamov A."/>
            <person name="Samejima M."/>
            <person name="Schmutz J."/>
            <person name="Slot J.C."/>
            <person name="St John F."/>
            <person name="Stenlid J."/>
            <person name="Sun H."/>
            <person name="Sun S."/>
            <person name="Syed K."/>
            <person name="Tsang A."/>
            <person name="Wiebenga A."/>
            <person name="Young D."/>
            <person name="Pisabarro A."/>
            <person name="Eastwood D.C."/>
            <person name="Martin F."/>
            <person name="Cullen D."/>
            <person name="Grigoriev I.V."/>
            <person name="Hibbett D.S."/>
        </authorList>
    </citation>
    <scope>NUCLEOTIDE SEQUENCE [LARGE SCALE GENOMIC DNA]</scope>
    <source>
        <strain evidence="3">FP-91666</strain>
    </source>
</reference>
<evidence type="ECO:0000313" key="2">
    <source>
        <dbReference type="EMBL" id="EIM79861.1"/>
    </source>
</evidence>
<dbReference type="EMBL" id="JH687401">
    <property type="protein sequence ID" value="EIM79861.1"/>
    <property type="molecule type" value="Genomic_DNA"/>
</dbReference>
<keyword evidence="3" id="KW-1185">Reference proteome</keyword>
<evidence type="ECO:0000259" key="1">
    <source>
        <dbReference type="Pfam" id="PF18803"/>
    </source>
</evidence>
<dbReference type="Pfam" id="PF18803">
    <property type="entry name" value="CxC2"/>
    <property type="match status" value="1"/>
</dbReference>
<dbReference type="Pfam" id="PF18758">
    <property type="entry name" value="KDZ"/>
    <property type="match status" value="1"/>
</dbReference>
<name>R7RWV4_STEHR</name>